<dbReference type="SFLD" id="SFLDG01129">
    <property type="entry name" value="C1.5:_HAD__Beta-PGM__Phosphata"/>
    <property type="match status" value="1"/>
</dbReference>
<dbReference type="NCBIfam" id="TIGR01549">
    <property type="entry name" value="HAD-SF-IA-v1"/>
    <property type="match status" value="1"/>
</dbReference>
<dbReference type="RefSeq" id="WP_130597462.1">
    <property type="nucleotide sequence ID" value="NZ_CP036200.1"/>
</dbReference>
<dbReference type="SFLD" id="SFLDS00003">
    <property type="entry name" value="Haloacid_Dehalogenase"/>
    <property type="match status" value="1"/>
</dbReference>
<dbReference type="SUPFAM" id="SSF56784">
    <property type="entry name" value="HAD-like"/>
    <property type="match status" value="1"/>
</dbReference>
<dbReference type="InterPro" id="IPR041492">
    <property type="entry name" value="HAD_2"/>
</dbReference>
<reference evidence="1 2" key="1">
    <citation type="submission" date="2019-02" db="EMBL/GenBank/DDBJ databases">
        <title>Shewanella sp. D4-2 isolated from Dokdo Island.</title>
        <authorList>
            <person name="Baek K."/>
        </authorList>
    </citation>
    <scope>NUCLEOTIDE SEQUENCE [LARGE SCALE GENOMIC DNA]</scope>
    <source>
        <strain evidence="1 2">D4-2</strain>
    </source>
</reference>
<dbReference type="InterPro" id="IPR036412">
    <property type="entry name" value="HAD-like_sf"/>
</dbReference>
<evidence type="ECO:0000313" key="2">
    <source>
        <dbReference type="Proteomes" id="UP000291106"/>
    </source>
</evidence>
<dbReference type="Gene3D" id="3.40.50.1000">
    <property type="entry name" value="HAD superfamily/HAD-like"/>
    <property type="match status" value="1"/>
</dbReference>
<dbReference type="EMBL" id="CP036200">
    <property type="protein sequence ID" value="QBF81488.1"/>
    <property type="molecule type" value="Genomic_DNA"/>
</dbReference>
<accession>A0A411PDA2</accession>
<dbReference type="PANTHER" id="PTHR43434">
    <property type="entry name" value="PHOSPHOGLYCOLATE PHOSPHATASE"/>
    <property type="match status" value="1"/>
</dbReference>
<dbReference type="OrthoDB" id="9782449at2"/>
<dbReference type="KEGG" id="smai:EXU30_01335"/>
<dbReference type="PANTHER" id="PTHR43434:SF24">
    <property type="entry name" value="HYDROLASE-RELATED"/>
    <property type="match status" value="1"/>
</dbReference>
<dbReference type="InterPro" id="IPR006439">
    <property type="entry name" value="HAD-SF_hydro_IA"/>
</dbReference>
<proteinExistence type="predicted"/>
<organism evidence="1 2">
    <name type="scientific">Shewanella maritima</name>
    <dbReference type="NCBI Taxonomy" id="2520507"/>
    <lineage>
        <taxon>Bacteria</taxon>
        <taxon>Pseudomonadati</taxon>
        <taxon>Pseudomonadota</taxon>
        <taxon>Gammaproteobacteria</taxon>
        <taxon>Alteromonadales</taxon>
        <taxon>Shewanellaceae</taxon>
        <taxon>Shewanella</taxon>
    </lineage>
</organism>
<dbReference type="GO" id="GO:0005829">
    <property type="term" value="C:cytosol"/>
    <property type="evidence" value="ECO:0007669"/>
    <property type="project" value="TreeGrafter"/>
</dbReference>
<dbReference type="InterPro" id="IPR050155">
    <property type="entry name" value="HAD-like_hydrolase_sf"/>
</dbReference>
<protein>
    <submittedName>
        <fullName evidence="1">HAD family hydrolase</fullName>
    </submittedName>
</protein>
<dbReference type="InterPro" id="IPR023214">
    <property type="entry name" value="HAD_sf"/>
</dbReference>
<dbReference type="Proteomes" id="UP000291106">
    <property type="component" value="Chromosome"/>
</dbReference>
<dbReference type="Pfam" id="PF13419">
    <property type="entry name" value="HAD_2"/>
    <property type="match status" value="1"/>
</dbReference>
<dbReference type="GO" id="GO:0006281">
    <property type="term" value="P:DNA repair"/>
    <property type="evidence" value="ECO:0007669"/>
    <property type="project" value="TreeGrafter"/>
</dbReference>
<dbReference type="AlphaFoldDB" id="A0A411PDA2"/>
<sequence length="216" mass="23516">MTKDSKKYQLVIFDWDGTLMDTITKIVVCMQDVAKQMGQPVPSEQQVRDIIGLSLPTVMPILFPNAIDKQEELVECYRQQYKSCTIDTPMFEGAVELIEQLYDEGYTLAVATGKARPGLDRMLVTTGLGKYFKATRSASDAASKPDPQMLNSLLKELNVSAIDAVMVGDSIIDMTMASNAEMDAIGVSYGAHSEAKLLSANPVAVVNTPSDIKGLL</sequence>
<name>A0A411PDA2_9GAMM</name>
<keyword evidence="1" id="KW-0378">Hydrolase</keyword>
<gene>
    <name evidence="1" type="ORF">EXU30_01335</name>
</gene>
<dbReference type="Gene3D" id="1.10.150.240">
    <property type="entry name" value="Putative phosphatase, domain 2"/>
    <property type="match status" value="1"/>
</dbReference>
<evidence type="ECO:0000313" key="1">
    <source>
        <dbReference type="EMBL" id="QBF81488.1"/>
    </source>
</evidence>
<dbReference type="GO" id="GO:0008967">
    <property type="term" value="F:phosphoglycolate phosphatase activity"/>
    <property type="evidence" value="ECO:0007669"/>
    <property type="project" value="TreeGrafter"/>
</dbReference>
<dbReference type="SFLD" id="SFLDG01135">
    <property type="entry name" value="C1.5.6:_HAD__Beta-PGM__Phospha"/>
    <property type="match status" value="1"/>
</dbReference>
<dbReference type="InterPro" id="IPR023198">
    <property type="entry name" value="PGP-like_dom2"/>
</dbReference>
<keyword evidence="2" id="KW-1185">Reference proteome</keyword>